<evidence type="ECO:0000256" key="1">
    <source>
        <dbReference type="SAM" id="MobiDB-lite"/>
    </source>
</evidence>
<dbReference type="Proteomes" id="UP000574369">
    <property type="component" value="Unassembled WGS sequence"/>
</dbReference>
<accession>A0ABR6GXW0</accession>
<gene>
    <name evidence="2" type="ORF">FHS28_004309</name>
</gene>
<keyword evidence="3" id="KW-1185">Reference proteome</keyword>
<evidence type="ECO:0000313" key="3">
    <source>
        <dbReference type="Proteomes" id="UP000574369"/>
    </source>
</evidence>
<proteinExistence type="predicted"/>
<feature type="compositionally biased region" description="Basic and acidic residues" evidence="1">
    <location>
        <begin position="1"/>
        <end position="18"/>
    </location>
</feature>
<reference evidence="2 3" key="1">
    <citation type="submission" date="2020-08" db="EMBL/GenBank/DDBJ databases">
        <title>Genomic Encyclopedia of Type Strains, Phase III (KMG-III): the genomes of soil and plant-associated and newly described type strains.</title>
        <authorList>
            <person name="Whitman W."/>
        </authorList>
    </citation>
    <scope>NUCLEOTIDE SEQUENCE [LARGE SCALE GENOMIC DNA]</scope>
    <source>
        <strain evidence="2 3">CECT 7247</strain>
    </source>
</reference>
<name>A0ABR6GXW0_9BURK</name>
<dbReference type="EMBL" id="JACHXO010000009">
    <property type="protein sequence ID" value="MBB3196884.1"/>
    <property type="molecule type" value="Genomic_DNA"/>
</dbReference>
<organism evidence="2 3">
    <name type="scientific">Roseateles terrae</name>
    <dbReference type="NCBI Taxonomy" id="431060"/>
    <lineage>
        <taxon>Bacteria</taxon>
        <taxon>Pseudomonadati</taxon>
        <taxon>Pseudomonadota</taxon>
        <taxon>Betaproteobacteria</taxon>
        <taxon>Burkholderiales</taxon>
        <taxon>Sphaerotilaceae</taxon>
        <taxon>Roseateles</taxon>
    </lineage>
</organism>
<evidence type="ECO:0000313" key="2">
    <source>
        <dbReference type="EMBL" id="MBB3196884.1"/>
    </source>
</evidence>
<feature type="region of interest" description="Disordered" evidence="1">
    <location>
        <begin position="1"/>
        <end position="24"/>
    </location>
</feature>
<sequence length="119" mass="13250">MSIENDKQVPADFPRRGEPASLSGFQPKLGVRLVDGRFVEGWTDEELRARFDACVDLAEQLTAYCNRKLAELPDTSLSALLLQVRKGVEAKDWGLSADELDWIMKQVSHRMPNACGSGE</sequence>
<dbReference type="RefSeq" id="WP_088453960.1">
    <property type="nucleotide sequence ID" value="NZ_JACHXO010000009.1"/>
</dbReference>
<protein>
    <submittedName>
        <fullName evidence="2">Uncharacterized protein</fullName>
    </submittedName>
</protein>
<comment type="caution">
    <text evidence="2">The sequence shown here is derived from an EMBL/GenBank/DDBJ whole genome shotgun (WGS) entry which is preliminary data.</text>
</comment>